<reference evidence="3" key="1">
    <citation type="journal article" date="2010" name="Genome Biol.">
        <title>Genome sequence of the necrotrophic plant pathogen Pythium ultimum reveals original pathogenicity mechanisms and effector repertoire.</title>
        <authorList>
            <person name="Levesque C.A."/>
            <person name="Brouwer H."/>
            <person name="Cano L."/>
            <person name="Hamilton J.P."/>
            <person name="Holt C."/>
            <person name="Huitema E."/>
            <person name="Raffaele S."/>
            <person name="Robideau G.P."/>
            <person name="Thines M."/>
            <person name="Win J."/>
            <person name="Zerillo M.M."/>
            <person name="Beakes G.W."/>
            <person name="Boore J.L."/>
            <person name="Busam D."/>
            <person name="Dumas B."/>
            <person name="Ferriera S."/>
            <person name="Fuerstenberg S.I."/>
            <person name="Gachon C.M."/>
            <person name="Gaulin E."/>
            <person name="Govers F."/>
            <person name="Grenville-Briggs L."/>
            <person name="Horner N."/>
            <person name="Hostetler J."/>
            <person name="Jiang R.H."/>
            <person name="Johnson J."/>
            <person name="Krajaejun T."/>
            <person name="Lin H."/>
            <person name="Meijer H.J."/>
            <person name="Moore B."/>
            <person name="Morris P."/>
            <person name="Phuntmart V."/>
            <person name="Puiu D."/>
            <person name="Shetty J."/>
            <person name="Stajich J.E."/>
            <person name="Tripathy S."/>
            <person name="Wawra S."/>
            <person name="van West P."/>
            <person name="Whitty B.R."/>
            <person name="Coutinho P.M."/>
            <person name="Henrissat B."/>
            <person name="Martin F."/>
            <person name="Thomas P.D."/>
            <person name="Tyler B.M."/>
            <person name="De Vries R.P."/>
            <person name="Kamoun S."/>
            <person name="Yandell M."/>
            <person name="Tisserat N."/>
            <person name="Buell C.R."/>
        </authorList>
    </citation>
    <scope>NUCLEOTIDE SEQUENCE</scope>
    <source>
        <strain evidence="3">DAOM:BR144</strain>
    </source>
</reference>
<accession>K3WA07</accession>
<evidence type="ECO:0000313" key="2">
    <source>
        <dbReference type="EnsemblProtists" id="PYU1_T001798"/>
    </source>
</evidence>
<dbReference type="HOGENOM" id="CLU_080856_0_0_1"/>
<dbReference type="Proteomes" id="UP000019132">
    <property type="component" value="Unassembled WGS sequence"/>
</dbReference>
<dbReference type="OMA" id="CASEYVN"/>
<reference evidence="2" key="3">
    <citation type="submission" date="2015-02" db="UniProtKB">
        <authorList>
            <consortium name="EnsemblProtists"/>
        </authorList>
    </citation>
    <scope>IDENTIFICATION</scope>
    <source>
        <strain evidence="2">DAOM BR144</strain>
    </source>
</reference>
<keyword evidence="3" id="KW-1185">Reference proteome</keyword>
<dbReference type="InParanoid" id="K3WA07"/>
<sequence>METRSSPSMRELRVIAHERGLKYYLHLSKPELFALLQSKQGGGAGVVIGTTATTVLSVPTSAAAANTGKPTAKGAAKTSEDRSDDKRAESRTADVVVASQPGCDGSKCLSAKCATSKVCGTRSSLRLLKRKASNEDEHADKEQEQPAKKAKIGINTLDPIMMTELGPHTFEFERTNGSIVVYNVDTLVQYILATGDFTEPQTRIPFSEENLRRIDYEAKVAKLNLKSVWEAKNNKHKFEEQKVKRDGILGLERCAGEYVTKMLDVVESDDSEEGEMMLIMSLFPSFSDIFEQIRASDKEYAKHCMNHFKAYLQGPKNRPTEDNSGLLPVILGFLDEVSKGGQSASAFGF</sequence>
<dbReference type="EMBL" id="GL376634">
    <property type="status" value="NOT_ANNOTATED_CDS"/>
    <property type="molecule type" value="Genomic_DNA"/>
</dbReference>
<dbReference type="eggNOG" id="ENOG502RAHN">
    <property type="taxonomic scope" value="Eukaryota"/>
</dbReference>
<organism evidence="2 3">
    <name type="scientific">Globisporangium ultimum (strain ATCC 200006 / CBS 805.95 / DAOM BR144)</name>
    <name type="common">Pythium ultimum</name>
    <dbReference type="NCBI Taxonomy" id="431595"/>
    <lineage>
        <taxon>Eukaryota</taxon>
        <taxon>Sar</taxon>
        <taxon>Stramenopiles</taxon>
        <taxon>Oomycota</taxon>
        <taxon>Peronosporomycetes</taxon>
        <taxon>Pythiales</taxon>
        <taxon>Pythiaceae</taxon>
        <taxon>Globisporangium</taxon>
    </lineage>
</organism>
<evidence type="ECO:0000256" key="1">
    <source>
        <dbReference type="SAM" id="MobiDB-lite"/>
    </source>
</evidence>
<feature type="region of interest" description="Disordered" evidence="1">
    <location>
        <begin position="62"/>
        <end position="93"/>
    </location>
</feature>
<dbReference type="VEuPathDB" id="FungiDB:PYU1_G001797"/>
<dbReference type="AlphaFoldDB" id="K3WA07"/>
<reference evidence="3" key="2">
    <citation type="submission" date="2010-04" db="EMBL/GenBank/DDBJ databases">
        <authorList>
            <person name="Buell R."/>
            <person name="Hamilton J."/>
            <person name="Hostetler J."/>
        </authorList>
    </citation>
    <scope>NUCLEOTIDE SEQUENCE [LARGE SCALE GENOMIC DNA]</scope>
    <source>
        <strain evidence="3">DAOM:BR144</strain>
    </source>
</reference>
<feature type="compositionally biased region" description="Basic and acidic residues" evidence="1">
    <location>
        <begin position="78"/>
        <end position="92"/>
    </location>
</feature>
<name>K3WA07_GLOUD</name>
<proteinExistence type="predicted"/>
<evidence type="ECO:0000313" key="3">
    <source>
        <dbReference type="Proteomes" id="UP000019132"/>
    </source>
</evidence>
<protein>
    <submittedName>
        <fullName evidence="2">Uncharacterized protein</fullName>
    </submittedName>
</protein>
<dbReference type="EnsemblProtists" id="PYU1_T001798">
    <property type="protein sequence ID" value="PYU1_T001798"/>
    <property type="gene ID" value="PYU1_G001797"/>
</dbReference>